<evidence type="ECO:0000313" key="1">
    <source>
        <dbReference type="EMBL" id="NLF53777.1"/>
    </source>
</evidence>
<gene>
    <name evidence="1" type="ORF">GX576_05140</name>
</gene>
<dbReference type="InterPro" id="IPR036736">
    <property type="entry name" value="ACP-like_sf"/>
</dbReference>
<dbReference type="Proteomes" id="UP000536534">
    <property type="component" value="Unassembled WGS sequence"/>
</dbReference>
<dbReference type="EMBL" id="JAAYYV010000134">
    <property type="protein sequence ID" value="NLF53777.1"/>
    <property type="molecule type" value="Genomic_DNA"/>
</dbReference>
<accession>A0A7X7LUS1</accession>
<protein>
    <submittedName>
        <fullName evidence="1">Acyl carrier protein</fullName>
    </submittedName>
</protein>
<dbReference type="OrthoDB" id="681592at28216"/>
<reference evidence="1 2" key="1">
    <citation type="journal article" date="2020" name="Biotechnol. Biofuels">
        <title>New insights from the biogas microbiome by comprehensive genome-resolved metagenomics of nearly 1600 species originating from multiple anaerobic digesters.</title>
        <authorList>
            <person name="Campanaro S."/>
            <person name="Treu L."/>
            <person name="Rodriguez-R L.M."/>
            <person name="Kovalovszki A."/>
            <person name="Ziels R.M."/>
            <person name="Maus I."/>
            <person name="Zhu X."/>
            <person name="Kougias P.G."/>
            <person name="Basile A."/>
            <person name="Luo G."/>
            <person name="Schluter A."/>
            <person name="Konstantinidis K.T."/>
            <person name="Angelidaki I."/>
        </authorList>
    </citation>
    <scope>NUCLEOTIDE SEQUENCE [LARGE SCALE GENOMIC DNA]</scope>
    <source>
        <strain evidence="1">AS06rmzACSIP_256</strain>
    </source>
</reference>
<dbReference type="AlphaFoldDB" id="A0A7X7LUS1"/>
<name>A0A7X7LUS1_9RHOO</name>
<dbReference type="SUPFAM" id="SSF47336">
    <property type="entry name" value="ACP-like"/>
    <property type="match status" value="1"/>
</dbReference>
<organism evidence="1 2">
    <name type="scientific">Thauera phenolivorans</name>
    <dbReference type="NCBI Taxonomy" id="1792543"/>
    <lineage>
        <taxon>Bacteria</taxon>
        <taxon>Pseudomonadati</taxon>
        <taxon>Pseudomonadota</taxon>
        <taxon>Betaproteobacteria</taxon>
        <taxon>Rhodocyclales</taxon>
        <taxon>Zoogloeaceae</taxon>
        <taxon>Thauera</taxon>
    </lineage>
</organism>
<dbReference type="Gene3D" id="1.10.1200.10">
    <property type="entry name" value="ACP-like"/>
    <property type="match status" value="1"/>
</dbReference>
<comment type="caution">
    <text evidence="1">The sequence shown here is derived from an EMBL/GenBank/DDBJ whole genome shotgun (WGS) entry which is preliminary data.</text>
</comment>
<dbReference type="RefSeq" id="WP_068804149.1">
    <property type="nucleotide sequence ID" value="NZ_MBFM01000001.1"/>
</dbReference>
<sequence>MIDRLIEIAARALDVAPATLSADTVFAKHRNWDSFAALALVYGIEEAYGVLLGYGALGAAKTLGEVADLVQARLSLK</sequence>
<proteinExistence type="predicted"/>
<evidence type="ECO:0000313" key="2">
    <source>
        <dbReference type="Proteomes" id="UP000536534"/>
    </source>
</evidence>